<reference evidence="1 2" key="1">
    <citation type="submission" date="2022-03" db="EMBL/GenBank/DDBJ databases">
        <title>Complete genome analysis of Roseomonas KG 17.1 : a prolific producer of plant growth promoters.</title>
        <authorList>
            <person name="Saadouli I."/>
            <person name="Najjari A."/>
            <person name="Mosbah A."/>
            <person name="Ouzari H.I."/>
        </authorList>
    </citation>
    <scope>NUCLEOTIDE SEQUENCE [LARGE SCALE GENOMIC DNA]</scope>
    <source>
        <strain evidence="1 2">KG17-1</strain>
    </source>
</reference>
<accession>A0ABS9WBS9</accession>
<name>A0ABS9WBS9_9PROT</name>
<keyword evidence="2" id="KW-1185">Reference proteome</keyword>
<evidence type="ECO:0000313" key="2">
    <source>
        <dbReference type="Proteomes" id="UP001201985"/>
    </source>
</evidence>
<protein>
    <submittedName>
        <fullName evidence="1">Uncharacterized protein</fullName>
    </submittedName>
</protein>
<proteinExistence type="predicted"/>
<gene>
    <name evidence="1" type="ORF">MON41_23905</name>
</gene>
<dbReference type="Proteomes" id="UP001201985">
    <property type="component" value="Unassembled WGS sequence"/>
</dbReference>
<dbReference type="EMBL" id="JALBUU010000125">
    <property type="protein sequence ID" value="MCI0756686.1"/>
    <property type="molecule type" value="Genomic_DNA"/>
</dbReference>
<comment type="caution">
    <text evidence="1">The sequence shown here is derived from an EMBL/GenBank/DDBJ whole genome shotgun (WGS) entry which is preliminary data.</text>
</comment>
<sequence length="107" mass="11844">MAPHRVGVMPSHSFKVPVVVRPGYLISLERFGAVTFGHIDVTAPYTPSLKRQIAADFQLVRQLQGAPVFIHVERTNTKLARFAQSFGFRLITSCTDAQGVNTDIYAI</sequence>
<evidence type="ECO:0000313" key="1">
    <source>
        <dbReference type="EMBL" id="MCI0756686.1"/>
    </source>
</evidence>
<organism evidence="1 2">
    <name type="scientific">Teichococcus vastitatis</name>
    <dbReference type="NCBI Taxonomy" id="2307076"/>
    <lineage>
        <taxon>Bacteria</taxon>
        <taxon>Pseudomonadati</taxon>
        <taxon>Pseudomonadota</taxon>
        <taxon>Alphaproteobacteria</taxon>
        <taxon>Acetobacterales</taxon>
        <taxon>Roseomonadaceae</taxon>
        <taxon>Roseomonas</taxon>
    </lineage>
</organism>
<dbReference type="RefSeq" id="WP_241793988.1">
    <property type="nucleotide sequence ID" value="NZ_JALBUU010000125.1"/>
</dbReference>